<name>A0AAN7FBH4_QUERU</name>
<keyword evidence="2" id="KW-1185">Reference proteome</keyword>
<gene>
    <name evidence="1" type="ORF">RGQ29_020701</name>
</gene>
<accession>A0AAN7FBH4</accession>
<comment type="caution">
    <text evidence="1">The sequence shown here is derived from an EMBL/GenBank/DDBJ whole genome shotgun (WGS) entry which is preliminary data.</text>
</comment>
<organism evidence="1 2">
    <name type="scientific">Quercus rubra</name>
    <name type="common">Northern red oak</name>
    <name type="synonym">Quercus borealis</name>
    <dbReference type="NCBI Taxonomy" id="3512"/>
    <lineage>
        <taxon>Eukaryota</taxon>
        <taxon>Viridiplantae</taxon>
        <taxon>Streptophyta</taxon>
        <taxon>Embryophyta</taxon>
        <taxon>Tracheophyta</taxon>
        <taxon>Spermatophyta</taxon>
        <taxon>Magnoliopsida</taxon>
        <taxon>eudicotyledons</taxon>
        <taxon>Gunneridae</taxon>
        <taxon>Pentapetalae</taxon>
        <taxon>rosids</taxon>
        <taxon>fabids</taxon>
        <taxon>Fagales</taxon>
        <taxon>Fagaceae</taxon>
        <taxon>Quercus</taxon>
    </lineage>
</organism>
<dbReference type="AlphaFoldDB" id="A0AAN7FBH4"/>
<reference evidence="1 2" key="1">
    <citation type="journal article" date="2023" name="G3 (Bethesda)">
        <title>A haplotype-resolved chromosome-scale genome for Quercus rubra L. provides insights into the genetics of adaptive traits for red oak species.</title>
        <authorList>
            <person name="Kapoor B."/>
            <person name="Jenkins J."/>
            <person name="Schmutz J."/>
            <person name="Zhebentyayeva T."/>
            <person name="Kuelheim C."/>
            <person name="Coggeshall M."/>
            <person name="Heim C."/>
            <person name="Lasky J.R."/>
            <person name="Leites L."/>
            <person name="Islam-Faridi N."/>
            <person name="Romero-Severson J."/>
            <person name="DeLeo V.L."/>
            <person name="Lucas S.M."/>
            <person name="Lazic D."/>
            <person name="Gailing O."/>
            <person name="Carlson J."/>
            <person name="Staton M."/>
        </authorList>
    </citation>
    <scope>NUCLEOTIDE SEQUENCE [LARGE SCALE GENOMIC DNA]</scope>
    <source>
        <strain evidence="1">Pseudo-F2</strain>
    </source>
</reference>
<sequence length="31" mass="3578">MVAFRNLDPLYLNSFLCHIITSILSRSWGPL</sequence>
<proteinExistence type="predicted"/>
<dbReference type="Proteomes" id="UP001324115">
    <property type="component" value="Unassembled WGS sequence"/>
</dbReference>
<evidence type="ECO:0000313" key="1">
    <source>
        <dbReference type="EMBL" id="KAK4590263.1"/>
    </source>
</evidence>
<protein>
    <submittedName>
        <fullName evidence="1">Uncharacterized protein</fullName>
    </submittedName>
</protein>
<evidence type="ECO:0000313" key="2">
    <source>
        <dbReference type="Proteomes" id="UP001324115"/>
    </source>
</evidence>
<dbReference type="EMBL" id="JAXUIC010000005">
    <property type="protein sequence ID" value="KAK4590263.1"/>
    <property type="molecule type" value="Genomic_DNA"/>
</dbReference>